<reference evidence="1 2" key="1">
    <citation type="submission" date="2016-10" db="EMBL/GenBank/DDBJ databases">
        <authorList>
            <person name="de Groot N.N."/>
        </authorList>
    </citation>
    <scope>NUCLEOTIDE SEQUENCE [LARGE SCALE GENOMIC DNA]</scope>
    <source>
        <strain evidence="1 2">GAS522</strain>
    </source>
</reference>
<dbReference type="AlphaFoldDB" id="A0A1M6Y6I6"/>
<dbReference type="EMBL" id="FNTI01000001">
    <property type="protein sequence ID" value="SED07075.1"/>
    <property type="molecule type" value="Genomic_DNA"/>
</dbReference>
<dbReference type="InterPro" id="IPR013815">
    <property type="entry name" value="ATP_grasp_subdomain_1"/>
</dbReference>
<evidence type="ECO:0000313" key="2">
    <source>
        <dbReference type="Proteomes" id="UP000183208"/>
    </source>
</evidence>
<dbReference type="RefSeq" id="WP_074820251.1">
    <property type="nucleotide sequence ID" value="NZ_FNTI01000001.1"/>
</dbReference>
<proteinExistence type="predicted"/>
<dbReference type="GO" id="GO:0005737">
    <property type="term" value="C:cytoplasm"/>
    <property type="evidence" value="ECO:0007669"/>
    <property type="project" value="TreeGrafter"/>
</dbReference>
<evidence type="ECO:0000313" key="1">
    <source>
        <dbReference type="EMBL" id="SED07075.1"/>
    </source>
</evidence>
<dbReference type="PANTHER" id="PTHR21621:SF0">
    <property type="entry name" value="BETA-CITRYLGLUTAMATE SYNTHASE B-RELATED"/>
    <property type="match status" value="1"/>
</dbReference>
<gene>
    <name evidence="1" type="ORF">SAMN05444171_3039</name>
</gene>
<dbReference type="Proteomes" id="UP000183208">
    <property type="component" value="Unassembled WGS sequence"/>
</dbReference>
<dbReference type="GO" id="GO:0018169">
    <property type="term" value="F:ribosomal S6-glutamic acid ligase activity"/>
    <property type="evidence" value="ECO:0007669"/>
    <property type="project" value="TreeGrafter"/>
</dbReference>
<sequence length="320" mass="34145">MSNGERAFVGAVRKYCASRGIDVELRAQGWLIAMTRGSKRRFAFGYDLGLNSAVAHRIANDKAATADVLEICGIPCVPHTAFLSPRMYKYITPSGAWTAMLDLLKQNPQGIVVKPNEGTGGISVFKVRTEPELEVAANEIFSSERSLAISPYLEIDDEVRVILIDDRPIVVFSKNRLSVVGDGKRSVLELAIATIPAGRLSAVLSGLAGDISKASLDEVPPAGRRHALNWRHNLGAGAQAVVLDCGEARAAACIAIAVAAARSIEMRFGSIDVVMVDGCWKVLEINSGVMMEALNQSHPELVDAAYGAALDTIFGPNADS</sequence>
<dbReference type="PANTHER" id="PTHR21621">
    <property type="entry name" value="RIBOSOMAL PROTEIN S6 MODIFICATION PROTEIN"/>
    <property type="match status" value="1"/>
</dbReference>
<name>A0A1M6Y6I6_9BRAD</name>
<organism evidence="1 2">
    <name type="scientific">Bradyrhizobium lablabi</name>
    <dbReference type="NCBI Taxonomy" id="722472"/>
    <lineage>
        <taxon>Bacteria</taxon>
        <taxon>Pseudomonadati</taxon>
        <taxon>Pseudomonadota</taxon>
        <taxon>Alphaproteobacteria</taxon>
        <taxon>Hyphomicrobiales</taxon>
        <taxon>Nitrobacteraceae</taxon>
        <taxon>Bradyrhizobium</taxon>
    </lineage>
</organism>
<dbReference type="GO" id="GO:0009432">
    <property type="term" value="P:SOS response"/>
    <property type="evidence" value="ECO:0007669"/>
    <property type="project" value="TreeGrafter"/>
</dbReference>
<accession>A0A1M6Y6I6</accession>
<dbReference type="SUPFAM" id="SSF56059">
    <property type="entry name" value="Glutathione synthetase ATP-binding domain-like"/>
    <property type="match status" value="1"/>
</dbReference>
<dbReference type="OrthoDB" id="8136469at2"/>
<dbReference type="GO" id="GO:0005524">
    <property type="term" value="F:ATP binding"/>
    <property type="evidence" value="ECO:0007669"/>
    <property type="project" value="InterPro"/>
</dbReference>
<dbReference type="Gene3D" id="3.30.1490.20">
    <property type="entry name" value="ATP-grasp fold, A domain"/>
    <property type="match status" value="1"/>
</dbReference>
<protein>
    <submittedName>
        <fullName evidence="1">Glutathione synthetase, ATP-grasp domain</fullName>
    </submittedName>
</protein>
<dbReference type="Gene3D" id="3.30.470.20">
    <property type="entry name" value="ATP-grasp fold, B domain"/>
    <property type="match status" value="2"/>
</dbReference>